<name>K1Q1X3_MAGGI</name>
<dbReference type="InParanoid" id="K1Q1X3"/>
<gene>
    <name evidence="1" type="ORF">CGI_10022359</name>
</gene>
<dbReference type="AlphaFoldDB" id="K1Q1X3"/>
<dbReference type="HOGENOM" id="CLU_2348685_0_0_1"/>
<dbReference type="EMBL" id="JH815992">
    <property type="protein sequence ID" value="EKC25359.1"/>
    <property type="molecule type" value="Genomic_DNA"/>
</dbReference>
<evidence type="ECO:0000313" key="1">
    <source>
        <dbReference type="EMBL" id="EKC25359.1"/>
    </source>
</evidence>
<organism evidence="1">
    <name type="scientific">Magallana gigas</name>
    <name type="common">Pacific oyster</name>
    <name type="synonym">Crassostrea gigas</name>
    <dbReference type="NCBI Taxonomy" id="29159"/>
    <lineage>
        <taxon>Eukaryota</taxon>
        <taxon>Metazoa</taxon>
        <taxon>Spiralia</taxon>
        <taxon>Lophotrochozoa</taxon>
        <taxon>Mollusca</taxon>
        <taxon>Bivalvia</taxon>
        <taxon>Autobranchia</taxon>
        <taxon>Pteriomorphia</taxon>
        <taxon>Ostreida</taxon>
        <taxon>Ostreoidea</taxon>
        <taxon>Ostreidae</taxon>
        <taxon>Magallana</taxon>
    </lineage>
</organism>
<protein>
    <submittedName>
        <fullName evidence="1">Uncharacterized protein</fullName>
    </submittedName>
</protein>
<proteinExistence type="predicted"/>
<sequence>MEVQIDKRIMCPLRVGDNICPGVGGYVGMAYKHKRIRRICVDVDIGVLVLVPSLQKKENIVKNSNVDVYLYERENSQQTEDPLASGHGCVLIGVFWL</sequence>
<reference evidence="1" key="1">
    <citation type="journal article" date="2012" name="Nature">
        <title>The oyster genome reveals stress adaptation and complexity of shell formation.</title>
        <authorList>
            <person name="Zhang G."/>
            <person name="Fang X."/>
            <person name="Guo X."/>
            <person name="Li L."/>
            <person name="Luo R."/>
            <person name="Xu F."/>
            <person name="Yang P."/>
            <person name="Zhang L."/>
            <person name="Wang X."/>
            <person name="Qi H."/>
            <person name="Xiong Z."/>
            <person name="Que H."/>
            <person name="Xie Y."/>
            <person name="Holland P.W."/>
            <person name="Paps J."/>
            <person name="Zhu Y."/>
            <person name="Wu F."/>
            <person name="Chen Y."/>
            <person name="Wang J."/>
            <person name="Peng C."/>
            <person name="Meng J."/>
            <person name="Yang L."/>
            <person name="Liu J."/>
            <person name="Wen B."/>
            <person name="Zhang N."/>
            <person name="Huang Z."/>
            <person name="Zhu Q."/>
            <person name="Feng Y."/>
            <person name="Mount A."/>
            <person name="Hedgecock D."/>
            <person name="Xu Z."/>
            <person name="Liu Y."/>
            <person name="Domazet-Loso T."/>
            <person name="Du Y."/>
            <person name="Sun X."/>
            <person name="Zhang S."/>
            <person name="Liu B."/>
            <person name="Cheng P."/>
            <person name="Jiang X."/>
            <person name="Li J."/>
            <person name="Fan D."/>
            <person name="Wang W."/>
            <person name="Fu W."/>
            <person name="Wang T."/>
            <person name="Wang B."/>
            <person name="Zhang J."/>
            <person name="Peng Z."/>
            <person name="Li Y."/>
            <person name="Li N."/>
            <person name="Wang J."/>
            <person name="Chen M."/>
            <person name="He Y."/>
            <person name="Tan F."/>
            <person name="Song X."/>
            <person name="Zheng Q."/>
            <person name="Huang R."/>
            <person name="Yang H."/>
            <person name="Du X."/>
            <person name="Chen L."/>
            <person name="Yang M."/>
            <person name="Gaffney P.M."/>
            <person name="Wang S."/>
            <person name="Luo L."/>
            <person name="She Z."/>
            <person name="Ming Y."/>
            <person name="Huang W."/>
            <person name="Zhang S."/>
            <person name="Huang B."/>
            <person name="Zhang Y."/>
            <person name="Qu T."/>
            <person name="Ni P."/>
            <person name="Miao G."/>
            <person name="Wang J."/>
            <person name="Wang Q."/>
            <person name="Steinberg C.E."/>
            <person name="Wang H."/>
            <person name="Li N."/>
            <person name="Qian L."/>
            <person name="Zhang G."/>
            <person name="Li Y."/>
            <person name="Yang H."/>
            <person name="Liu X."/>
            <person name="Wang J."/>
            <person name="Yin Y."/>
            <person name="Wang J."/>
        </authorList>
    </citation>
    <scope>NUCLEOTIDE SEQUENCE [LARGE SCALE GENOMIC DNA]</scope>
    <source>
        <strain evidence="1">05x7-T-G4-1.051#20</strain>
    </source>
</reference>
<accession>K1Q1X3</accession>